<feature type="transmembrane region" description="Helical" evidence="1">
    <location>
        <begin position="313"/>
        <end position="330"/>
    </location>
</feature>
<feature type="domain" description="Lnb-like transmembrane" evidence="4">
    <location>
        <begin position="252"/>
        <end position="389"/>
    </location>
</feature>
<dbReference type="Pfam" id="PF13387">
    <property type="entry name" value="Lnb_N"/>
    <property type="match status" value="1"/>
</dbReference>
<feature type="domain" description="Lnb N-terminal periplasmic" evidence="3">
    <location>
        <begin position="23"/>
        <end position="154"/>
    </location>
</feature>
<evidence type="ECO:0000259" key="3">
    <source>
        <dbReference type="Pfam" id="PF13387"/>
    </source>
</evidence>
<feature type="transmembrane region" description="Helical" evidence="1">
    <location>
        <begin position="342"/>
        <end position="360"/>
    </location>
</feature>
<dbReference type="EMBL" id="QRUU01000050">
    <property type="protein sequence ID" value="RGR93879.1"/>
    <property type="molecule type" value="Genomic_DNA"/>
</dbReference>
<evidence type="ECO:0000313" key="5">
    <source>
        <dbReference type="EMBL" id="RGR93879.1"/>
    </source>
</evidence>
<feature type="chain" id="PRO_5019211163" evidence="2">
    <location>
        <begin position="22"/>
        <end position="390"/>
    </location>
</feature>
<accession>A0A412GGJ7</accession>
<evidence type="ECO:0000313" key="6">
    <source>
        <dbReference type="Proteomes" id="UP000285864"/>
    </source>
</evidence>
<organism evidence="5 6">
    <name type="scientific">Phocaeicola coprocola</name>
    <dbReference type="NCBI Taxonomy" id="310298"/>
    <lineage>
        <taxon>Bacteria</taxon>
        <taxon>Pseudomonadati</taxon>
        <taxon>Bacteroidota</taxon>
        <taxon>Bacteroidia</taxon>
        <taxon>Bacteroidales</taxon>
        <taxon>Bacteroidaceae</taxon>
        <taxon>Phocaeicola</taxon>
    </lineage>
</organism>
<dbReference type="AlphaFoldDB" id="A0A412GGJ7"/>
<evidence type="ECO:0000256" key="1">
    <source>
        <dbReference type="SAM" id="Phobius"/>
    </source>
</evidence>
<feature type="signal peptide" evidence="2">
    <location>
        <begin position="1"/>
        <end position="21"/>
    </location>
</feature>
<dbReference type="InterPro" id="IPR025178">
    <property type="entry name" value="Lnb_N"/>
</dbReference>
<evidence type="ECO:0000259" key="4">
    <source>
        <dbReference type="Pfam" id="PF25221"/>
    </source>
</evidence>
<keyword evidence="1" id="KW-0812">Transmembrane</keyword>
<feature type="transmembrane region" description="Helical" evidence="1">
    <location>
        <begin position="286"/>
        <end position="307"/>
    </location>
</feature>
<evidence type="ECO:0000256" key="2">
    <source>
        <dbReference type="SAM" id="SignalP"/>
    </source>
</evidence>
<keyword evidence="2" id="KW-0732">Signal</keyword>
<dbReference type="Proteomes" id="UP000285864">
    <property type="component" value="Unassembled WGS sequence"/>
</dbReference>
<comment type="caution">
    <text evidence="5">The sequence shown here is derived from an EMBL/GenBank/DDBJ whole genome shotgun (WGS) entry which is preliminary data.</text>
</comment>
<dbReference type="RefSeq" id="WP_118484942.1">
    <property type="nucleotide sequence ID" value="NZ_CAUELD010000070.1"/>
</dbReference>
<feature type="transmembrane region" description="Helical" evidence="1">
    <location>
        <begin position="366"/>
        <end position="387"/>
    </location>
</feature>
<sequence>MSRLKYFIFCLFMGVAFSVQSQSTDSIRFSLLTCAPGTEIYSLFGHTAIRYENYTRRIDVAFNYGMFSFNTPNFIFRFVAGETDYQLGITPYSYFEAEYAMRGSSVYQQVLNLTQSEKERLLTILENNYLPENRIYRYNYFYDNCTTRARDKIEECIEGKVVYPDSLSGKSYRSIVHEFTAGSPWDEFGIDLCLGAEADKEINKRQQMFSPFYMKYYASNAYIVDAGGTRRPLILDETKIVDVEPEEVQPGFILSPLMCGSLFLALCVVMAWGQWKTQRIWWGWDIVLYGLQGLAGCIIAFLFFFSVHPTVGSNWLLILFNPIPLLYLPFMVYKAVKRKKDYYHVGNMVYLTLFITILPFCGQEFNLTVLPLALGLLVTSASHVLVWNKK</sequence>
<dbReference type="InterPro" id="IPR057436">
    <property type="entry name" value="5TMH_Lnb"/>
</dbReference>
<feature type="transmembrane region" description="Helical" evidence="1">
    <location>
        <begin position="252"/>
        <end position="274"/>
    </location>
</feature>
<name>A0A412GGJ7_9BACT</name>
<keyword evidence="1" id="KW-0472">Membrane</keyword>
<reference evidence="5 6" key="1">
    <citation type="submission" date="2018-08" db="EMBL/GenBank/DDBJ databases">
        <title>A genome reference for cultivated species of the human gut microbiota.</title>
        <authorList>
            <person name="Zou Y."/>
            <person name="Xue W."/>
            <person name="Luo G."/>
        </authorList>
    </citation>
    <scope>NUCLEOTIDE SEQUENCE [LARGE SCALE GENOMIC DNA]</scope>
    <source>
        <strain evidence="5 6">AF24-2</strain>
    </source>
</reference>
<proteinExistence type="predicted"/>
<dbReference type="Pfam" id="PF25221">
    <property type="entry name" value="5TMH_Lnb"/>
    <property type="match status" value="1"/>
</dbReference>
<keyword evidence="6" id="KW-1185">Reference proteome</keyword>
<keyword evidence="1" id="KW-1133">Transmembrane helix</keyword>
<protein>
    <submittedName>
        <fullName evidence="5">DUF4105 domain-containing protein</fullName>
    </submittedName>
</protein>
<gene>
    <name evidence="5" type="ORF">DWY20_10940</name>
</gene>